<keyword evidence="2" id="KW-1185">Reference proteome</keyword>
<dbReference type="Proteomes" id="UP001324287">
    <property type="component" value="Chromosome"/>
</dbReference>
<name>A0ABZ1AUE8_9ACTN</name>
<reference evidence="1 2" key="1">
    <citation type="submission" date="2023-12" db="EMBL/GenBank/DDBJ databases">
        <title>Blastococcus brunescens sp. nov., an actonobacterium isolated from sandstone collected in sahara desert.</title>
        <authorList>
            <person name="Gtari M."/>
            <person name="Ghodhbane F."/>
        </authorList>
    </citation>
    <scope>NUCLEOTIDE SEQUENCE [LARGE SCALE GENOMIC DNA]</scope>
    <source>
        <strain evidence="1 2">BMG 8361</strain>
    </source>
</reference>
<accession>A0ABZ1AUE8</accession>
<protein>
    <submittedName>
        <fullName evidence="1">Uncharacterized protein</fullName>
    </submittedName>
</protein>
<dbReference type="RefSeq" id="WP_324273556.1">
    <property type="nucleotide sequence ID" value="NZ_CP141261.1"/>
</dbReference>
<gene>
    <name evidence="1" type="ORF">U6N30_19415</name>
</gene>
<proteinExistence type="predicted"/>
<evidence type="ECO:0000313" key="2">
    <source>
        <dbReference type="Proteomes" id="UP001324287"/>
    </source>
</evidence>
<organism evidence="1 2">
    <name type="scientific">Blastococcus brunescens</name>
    <dbReference type="NCBI Taxonomy" id="1564165"/>
    <lineage>
        <taxon>Bacteria</taxon>
        <taxon>Bacillati</taxon>
        <taxon>Actinomycetota</taxon>
        <taxon>Actinomycetes</taxon>
        <taxon>Geodermatophilales</taxon>
        <taxon>Geodermatophilaceae</taxon>
        <taxon>Blastococcus</taxon>
    </lineage>
</organism>
<dbReference type="EMBL" id="CP141261">
    <property type="protein sequence ID" value="WRL62201.1"/>
    <property type="molecule type" value="Genomic_DNA"/>
</dbReference>
<evidence type="ECO:0000313" key="1">
    <source>
        <dbReference type="EMBL" id="WRL62201.1"/>
    </source>
</evidence>
<sequence>MSLGRSSDSDPIVRYLVSLAQAAPQPDASVSDREGNIASSGESLQRRITVRAPTVLYDIAGNFVQSGIKRLNALGVLINEGVNQCFDNSLESFRAVEAMQLHEAWTDVSLLNGRQLVRDLEPVQLFAEPHAS</sequence>